<organism evidence="1 2">
    <name type="scientific">Pseudomonas jessenii</name>
    <dbReference type="NCBI Taxonomy" id="77298"/>
    <lineage>
        <taxon>Bacteria</taxon>
        <taxon>Pseudomonadati</taxon>
        <taxon>Pseudomonadota</taxon>
        <taxon>Gammaproteobacteria</taxon>
        <taxon>Pseudomonadales</taxon>
        <taxon>Pseudomonadaceae</taxon>
        <taxon>Pseudomonas</taxon>
    </lineage>
</organism>
<reference evidence="1 2" key="1">
    <citation type="submission" date="2018-07" db="EMBL/GenBank/DDBJ databases">
        <title>Genome sequencing of rice bacterial endophytes.</title>
        <authorList>
            <person name="Venturi V."/>
        </authorList>
    </citation>
    <scope>NUCLEOTIDE SEQUENCE [LARGE SCALE GENOMIC DNA]</scope>
    <source>
        <strain evidence="1 2">E2333</strain>
    </source>
</reference>
<sequence length="31" mass="3525">MDFLQNVRAGPQPGYQEKDVLIRALLHGRSD</sequence>
<dbReference type="EMBL" id="QRAV01000002">
    <property type="protein sequence ID" value="RDL23900.1"/>
    <property type="molecule type" value="Genomic_DNA"/>
</dbReference>
<evidence type="ECO:0000313" key="2">
    <source>
        <dbReference type="Proteomes" id="UP000255365"/>
    </source>
</evidence>
<protein>
    <submittedName>
        <fullName evidence="1">Uncharacterized protein</fullName>
    </submittedName>
</protein>
<proteinExistence type="predicted"/>
<gene>
    <name evidence="1" type="ORF">DEU51_102144</name>
</gene>
<dbReference type="AlphaFoldDB" id="A0A370SW14"/>
<name>A0A370SW14_PSEJE</name>
<accession>A0A370SW14</accession>
<dbReference type="Proteomes" id="UP000255365">
    <property type="component" value="Unassembled WGS sequence"/>
</dbReference>
<comment type="caution">
    <text evidence="1">The sequence shown here is derived from an EMBL/GenBank/DDBJ whole genome shotgun (WGS) entry which is preliminary data.</text>
</comment>
<evidence type="ECO:0000313" key="1">
    <source>
        <dbReference type="EMBL" id="RDL23900.1"/>
    </source>
</evidence>